<dbReference type="PANTHER" id="PTHR31272">
    <property type="entry name" value="CYTOCHROME C-TYPE BIOGENESIS PROTEIN HI_1454-RELATED"/>
    <property type="match status" value="1"/>
</dbReference>
<dbReference type="Pfam" id="PF02683">
    <property type="entry name" value="DsbD_TM"/>
    <property type="match status" value="1"/>
</dbReference>
<feature type="transmembrane region" description="Helical" evidence="7">
    <location>
        <begin position="210"/>
        <end position="231"/>
    </location>
</feature>
<keyword evidence="5 7" id="KW-1133">Transmembrane helix</keyword>
<dbReference type="OrthoDB" id="9803065at2"/>
<dbReference type="InterPro" id="IPR051790">
    <property type="entry name" value="Cytochrome_c-biogenesis_DsbD"/>
</dbReference>
<keyword evidence="4" id="KW-0201">Cytochrome c-type biogenesis</keyword>
<protein>
    <submittedName>
        <fullName evidence="9">Cytochrome c-type biogenesis protein</fullName>
    </submittedName>
</protein>
<dbReference type="GO" id="GO:0017004">
    <property type="term" value="P:cytochrome complex assembly"/>
    <property type="evidence" value="ECO:0007669"/>
    <property type="project" value="UniProtKB-KW"/>
</dbReference>
<evidence type="ECO:0000256" key="3">
    <source>
        <dbReference type="ARBA" id="ARBA00022692"/>
    </source>
</evidence>
<sequence>MLETTYFGALAAGLLSFFTPCILPMVPFYLCYMAGLSMAELRGGDQIAPGVQRRLVASSVFFAFGVTTIFVLLGLGATALGQAFAQWRGPLSYVAAAVLALFGLHFLGVVRIPILYREARIEAKAEPTNALGAYVMGLAFGFGWTPCVGPALAAILMVASGMGDLWRGGLLLLVYGIGMTAPFVIAALFARPFLGWMQRNRRYLGHVEKVMGAMLILFAVLIATNSVNRIADALIKLFPGFANLG</sequence>
<dbReference type="AlphaFoldDB" id="A0A1I1KIK1"/>
<evidence type="ECO:0000259" key="8">
    <source>
        <dbReference type="Pfam" id="PF02683"/>
    </source>
</evidence>
<comment type="similarity">
    <text evidence="2">Belongs to the DsbD family.</text>
</comment>
<name>A0A1I1KIK1_9RHOB</name>
<evidence type="ECO:0000256" key="1">
    <source>
        <dbReference type="ARBA" id="ARBA00004141"/>
    </source>
</evidence>
<dbReference type="GO" id="GO:0016020">
    <property type="term" value="C:membrane"/>
    <property type="evidence" value="ECO:0007669"/>
    <property type="project" value="UniProtKB-SubCell"/>
</dbReference>
<comment type="subcellular location">
    <subcellularLocation>
        <location evidence="1">Membrane</location>
        <topology evidence="1">Multi-pass membrane protein</topology>
    </subcellularLocation>
</comment>
<accession>A0A1I1KIK1</accession>
<feature type="transmembrane region" description="Helical" evidence="7">
    <location>
        <begin position="91"/>
        <end position="110"/>
    </location>
</feature>
<feature type="transmembrane region" description="Helical" evidence="7">
    <location>
        <begin position="55"/>
        <end position="79"/>
    </location>
</feature>
<feature type="transmembrane region" description="Helical" evidence="7">
    <location>
        <begin position="165"/>
        <end position="189"/>
    </location>
</feature>
<dbReference type="EMBL" id="FOLX01000001">
    <property type="protein sequence ID" value="SFC60599.1"/>
    <property type="molecule type" value="Genomic_DNA"/>
</dbReference>
<proteinExistence type="inferred from homology"/>
<feature type="transmembrane region" description="Helical" evidence="7">
    <location>
        <begin position="6"/>
        <end position="34"/>
    </location>
</feature>
<dbReference type="STRING" id="517719.SAMN05421762_1510"/>
<evidence type="ECO:0000256" key="6">
    <source>
        <dbReference type="ARBA" id="ARBA00023136"/>
    </source>
</evidence>
<keyword evidence="6 7" id="KW-0472">Membrane</keyword>
<feature type="domain" description="Cytochrome C biogenesis protein transmembrane" evidence="8">
    <location>
        <begin position="7"/>
        <end position="224"/>
    </location>
</feature>
<feature type="transmembrane region" description="Helical" evidence="7">
    <location>
        <begin position="131"/>
        <end position="159"/>
    </location>
</feature>
<keyword evidence="3 7" id="KW-0812">Transmembrane</keyword>
<dbReference type="Proteomes" id="UP000231644">
    <property type="component" value="Unassembled WGS sequence"/>
</dbReference>
<evidence type="ECO:0000256" key="7">
    <source>
        <dbReference type="SAM" id="Phobius"/>
    </source>
</evidence>
<evidence type="ECO:0000313" key="9">
    <source>
        <dbReference type="EMBL" id="SFC60599.1"/>
    </source>
</evidence>
<dbReference type="InterPro" id="IPR003834">
    <property type="entry name" value="Cyt_c_assmbl_TM_dom"/>
</dbReference>
<organism evidence="9 10">
    <name type="scientific">Pseudooceanicola nitratireducens</name>
    <dbReference type="NCBI Taxonomy" id="517719"/>
    <lineage>
        <taxon>Bacteria</taxon>
        <taxon>Pseudomonadati</taxon>
        <taxon>Pseudomonadota</taxon>
        <taxon>Alphaproteobacteria</taxon>
        <taxon>Rhodobacterales</taxon>
        <taxon>Paracoccaceae</taxon>
        <taxon>Pseudooceanicola</taxon>
    </lineage>
</organism>
<evidence type="ECO:0000256" key="4">
    <source>
        <dbReference type="ARBA" id="ARBA00022748"/>
    </source>
</evidence>
<dbReference type="RefSeq" id="WP_093452050.1">
    <property type="nucleotide sequence ID" value="NZ_FNZG01000003.1"/>
</dbReference>
<evidence type="ECO:0000313" key="10">
    <source>
        <dbReference type="Proteomes" id="UP000231644"/>
    </source>
</evidence>
<gene>
    <name evidence="9" type="ORF">SAMN05421762_1510</name>
</gene>
<keyword evidence="10" id="KW-1185">Reference proteome</keyword>
<evidence type="ECO:0000256" key="2">
    <source>
        <dbReference type="ARBA" id="ARBA00006143"/>
    </source>
</evidence>
<dbReference type="PANTHER" id="PTHR31272:SF4">
    <property type="entry name" value="CYTOCHROME C-TYPE BIOGENESIS PROTEIN HI_1454-RELATED"/>
    <property type="match status" value="1"/>
</dbReference>
<reference evidence="9 10" key="1">
    <citation type="submission" date="2016-10" db="EMBL/GenBank/DDBJ databases">
        <authorList>
            <person name="de Groot N.N."/>
        </authorList>
    </citation>
    <scope>NUCLEOTIDE SEQUENCE [LARGE SCALE GENOMIC DNA]</scope>
    <source>
        <strain evidence="9 10">DSM 29619</strain>
    </source>
</reference>
<evidence type="ECO:0000256" key="5">
    <source>
        <dbReference type="ARBA" id="ARBA00022989"/>
    </source>
</evidence>